<dbReference type="GO" id="GO:0006457">
    <property type="term" value="P:protein folding"/>
    <property type="evidence" value="ECO:0007669"/>
    <property type="project" value="TreeGrafter"/>
</dbReference>
<protein>
    <submittedName>
        <fullName evidence="5">Phosducin-like protein 3</fullName>
    </submittedName>
</protein>
<evidence type="ECO:0000313" key="4">
    <source>
        <dbReference type="Proteomes" id="UP000515163"/>
    </source>
</evidence>
<dbReference type="RefSeq" id="XP_031552911.1">
    <property type="nucleotide sequence ID" value="XM_031697051.1"/>
</dbReference>
<dbReference type="PANTHER" id="PTHR45809:SF3">
    <property type="entry name" value="VIRAL IAP-ASSOCIATED FACTOR HOMOLOG"/>
    <property type="match status" value="1"/>
</dbReference>
<dbReference type="AlphaFoldDB" id="A0A6P8HBB9"/>
<dbReference type="GeneID" id="116290070"/>
<dbReference type="Pfam" id="PF02114">
    <property type="entry name" value="Phosducin"/>
    <property type="match status" value="1"/>
</dbReference>
<evidence type="ECO:0000256" key="1">
    <source>
        <dbReference type="ARBA" id="ARBA00009686"/>
    </source>
</evidence>
<evidence type="ECO:0000256" key="2">
    <source>
        <dbReference type="SAM" id="MobiDB-lite"/>
    </source>
</evidence>
<dbReference type="CDD" id="cd02988">
    <property type="entry name" value="Phd_like_VIAF"/>
    <property type="match status" value="1"/>
</dbReference>
<dbReference type="GO" id="GO:0005737">
    <property type="term" value="C:cytoplasm"/>
    <property type="evidence" value="ECO:0007669"/>
    <property type="project" value="TreeGrafter"/>
</dbReference>
<gene>
    <name evidence="5" type="primary">LOC116290070</name>
</gene>
<reference evidence="5" key="1">
    <citation type="submission" date="2025-08" db="UniProtKB">
        <authorList>
            <consortium name="RefSeq"/>
        </authorList>
    </citation>
    <scope>IDENTIFICATION</scope>
    <source>
        <tissue evidence="5">Tentacle</tissue>
    </source>
</reference>
<dbReference type="FunCoup" id="A0A6P8HBB9">
    <property type="interactions" value="2804"/>
</dbReference>
<dbReference type="SUPFAM" id="SSF52833">
    <property type="entry name" value="Thioredoxin-like"/>
    <property type="match status" value="1"/>
</dbReference>
<dbReference type="Gene3D" id="3.40.30.10">
    <property type="entry name" value="Glutaredoxin"/>
    <property type="match status" value="1"/>
</dbReference>
<comment type="similarity">
    <text evidence="1">Belongs to the phosducin family.</text>
</comment>
<dbReference type="Proteomes" id="UP000515163">
    <property type="component" value="Unplaced"/>
</dbReference>
<feature type="domain" description="Phosducin" evidence="3">
    <location>
        <begin position="49"/>
        <end position="180"/>
    </location>
</feature>
<dbReference type="KEGG" id="aten:116290070"/>
<evidence type="ECO:0000259" key="3">
    <source>
        <dbReference type="Pfam" id="PF02114"/>
    </source>
</evidence>
<dbReference type="InterPro" id="IPR036249">
    <property type="entry name" value="Thioredoxin-like_sf"/>
</dbReference>
<dbReference type="InterPro" id="IPR051498">
    <property type="entry name" value="Phosducin-like_chap/apop_reg"/>
</dbReference>
<feature type="compositionally biased region" description="Acidic residues" evidence="2">
    <location>
        <begin position="1"/>
        <end position="10"/>
    </location>
</feature>
<accession>A0A6P8HBB9</accession>
<feature type="region of interest" description="Disordered" evidence="2">
    <location>
        <begin position="1"/>
        <end position="25"/>
    </location>
</feature>
<feature type="compositionally biased region" description="Basic and acidic residues" evidence="2">
    <location>
        <begin position="12"/>
        <end position="25"/>
    </location>
</feature>
<organism evidence="4 5">
    <name type="scientific">Actinia tenebrosa</name>
    <name type="common">Australian red waratah sea anemone</name>
    <dbReference type="NCBI Taxonomy" id="6105"/>
    <lineage>
        <taxon>Eukaryota</taxon>
        <taxon>Metazoa</taxon>
        <taxon>Cnidaria</taxon>
        <taxon>Anthozoa</taxon>
        <taxon>Hexacorallia</taxon>
        <taxon>Actiniaria</taxon>
        <taxon>Actiniidae</taxon>
        <taxon>Actinia</taxon>
    </lineage>
</organism>
<name>A0A6P8HBB9_ACTTE</name>
<dbReference type="InParanoid" id="A0A6P8HBB9"/>
<proteinExistence type="inferred from homology"/>
<evidence type="ECO:0000313" key="5">
    <source>
        <dbReference type="RefSeq" id="XP_031552911.1"/>
    </source>
</evidence>
<dbReference type="PANTHER" id="PTHR45809">
    <property type="entry name" value="VIRAL IAP-ASSOCIATED FACTOR HOMOLOG"/>
    <property type="match status" value="1"/>
</dbReference>
<sequence>MQDPNEDTEWNDALRRHGILPEKPKEAEVTEDDIVNLVEKTIHDRFKDTKPIEDMSLEELEEMEDEADERAMLEYRKQRLAELNAYQKASVFGDVREITAQDYVTEVNKAGEGVWVVLHLYKTGVPLCTLINQFISQLARKFPATKFIKSISTLCIQNYPDKNLPTIFVYYNGDLKKQWIGPFSFGGMNLKIDVLEWMLSEAGAVVTDLEEDPRKKHKIHDVMTSAIRQRPMDSDDDDDDD</sequence>
<dbReference type="InterPro" id="IPR024253">
    <property type="entry name" value="Phosducin_thioredoxin-like_dom"/>
</dbReference>
<dbReference type="OrthoDB" id="45518at2759"/>
<keyword evidence="4" id="KW-1185">Reference proteome</keyword>